<dbReference type="Gene3D" id="3.40.30.10">
    <property type="entry name" value="Glutaredoxin"/>
    <property type="match status" value="1"/>
</dbReference>
<feature type="domain" description="DSBA-like thioredoxin" evidence="1">
    <location>
        <begin position="3"/>
        <end position="205"/>
    </location>
</feature>
<dbReference type="Pfam" id="PF01323">
    <property type="entry name" value="DSBA"/>
    <property type="match status" value="1"/>
</dbReference>
<comment type="caution">
    <text evidence="2">The sequence shown here is derived from an EMBL/GenBank/DDBJ whole genome shotgun (WGS) entry which is preliminary data.</text>
</comment>
<evidence type="ECO:0000313" key="3">
    <source>
        <dbReference type="Proteomes" id="UP001207337"/>
    </source>
</evidence>
<evidence type="ECO:0000313" key="2">
    <source>
        <dbReference type="EMBL" id="MCW9712161.1"/>
    </source>
</evidence>
<proteinExistence type="predicted"/>
<evidence type="ECO:0000259" key="1">
    <source>
        <dbReference type="Pfam" id="PF01323"/>
    </source>
</evidence>
<accession>A0ABT3PWD4</accession>
<keyword evidence="3" id="KW-1185">Reference proteome</keyword>
<dbReference type="EMBL" id="JAJNDC010000001">
    <property type="protein sequence ID" value="MCW9712161.1"/>
    <property type="molecule type" value="Genomic_DNA"/>
</dbReference>
<dbReference type="SUPFAM" id="SSF52833">
    <property type="entry name" value="Thioredoxin-like"/>
    <property type="match status" value="1"/>
</dbReference>
<dbReference type="InterPro" id="IPR036249">
    <property type="entry name" value="Thioredoxin-like_sf"/>
</dbReference>
<gene>
    <name evidence="2" type="ORF">LQ318_04505</name>
</gene>
<organism evidence="2 3">
    <name type="scientific">Fodinibius salicampi</name>
    <dbReference type="NCBI Taxonomy" id="1920655"/>
    <lineage>
        <taxon>Bacteria</taxon>
        <taxon>Pseudomonadati</taxon>
        <taxon>Balneolota</taxon>
        <taxon>Balneolia</taxon>
        <taxon>Balneolales</taxon>
        <taxon>Balneolaceae</taxon>
        <taxon>Fodinibius</taxon>
    </lineage>
</organism>
<dbReference type="CDD" id="cd03024">
    <property type="entry name" value="DsbA_FrnE"/>
    <property type="match status" value="1"/>
</dbReference>
<sequence>MKVEIWSDIMCPFCYIGKRRFEQALNQFEYADEVKVEWRSFQLNPDMETAPNASINEYLAESKGWSLNEARQMNERVTKMAAEEGLEYHMDQAVVANSFDAHRLIQFAKSNDLGDEAEETLFQAYFTEGKNMDDTDTLVEIAEQIGLVTQETREVLKSDQYAKAVQHDIQTAQAMNIRGVPFFLFNRKFAVSGAQESETFLKALKQSWNDWVEKQEAEEEPATEKQAN</sequence>
<dbReference type="PANTHER" id="PTHR13887:SF41">
    <property type="entry name" value="THIOREDOXIN SUPERFAMILY PROTEIN"/>
    <property type="match status" value="1"/>
</dbReference>
<protein>
    <submittedName>
        <fullName evidence="2">DsbA family oxidoreductase</fullName>
    </submittedName>
</protein>
<dbReference type="PANTHER" id="PTHR13887">
    <property type="entry name" value="GLUTATHIONE S-TRANSFERASE KAPPA"/>
    <property type="match status" value="1"/>
</dbReference>
<dbReference type="Proteomes" id="UP001207337">
    <property type="component" value="Unassembled WGS sequence"/>
</dbReference>
<reference evidence="2 3" key="1">
    <citation type="submission" date="2021-11" db="EMBL/GenBank/DDBJ databases">
        <title>Aliifidinibius sp. nov., a new bacterium isolated from saline soil.</title>
        <authorList>
            <person name="Galisteo C."/>
            <person name="De La Haba R."/>
            <person name="Sanchez-Porro C."/>
            <person name="Ventosa A."/>
        </authorList>
    </citation>
    <scope>NUCLEOTIDE SEQUENCE [LARGE SCALE GENOMIC DNA]</scope>
    <source>
        <strain evidence="2 3">KACC 190600</strain>
    </source>
</reference>
<dbReference type="InterPro" id="IPR001853">
    <property type="entry name" value="DSBA-like_thioredoxin_dom"/>
</dbReference>
<dbReference type="RefSeq" id="WP_265787902.1">
    <property type="nucleotide sequence ID" value="NZ_BAABRS010000001.1"/>
</dbReference>
<name>A0ABT3PWD4_9BACT</name>